<keyword evidence="1" id="KW-1133">Transmembrane helix</keyword>
<evidence type="ECO:0000256" key="1">
    <source>
        <dbReference type="SAM" id="Phobius"/>
    </source>
</evidence>
<dbReference type="Proteomes" id="UP000254968">
    <property type="component" value="Unassembled WGS sequence"/>
</dbReference>
<evidence type="ECO:0008006" key="4">
    <source>
        <dbReference type="Google" id="ProtNLM"/>
    </source>
</evidence>
<protein>
    <recommendedName>
        <fullName evidence="4">Transmembrane protein</fullName>
    </recommendedName>
</protein>
<dbReference type="OrthoDB" id="5653660at2"/>
<accession>A0A378I4A6</accession>
<keyword evidence="1" id="KW-0472">Membrane</keyword>
<reference evidence="2 3" key="1">
    <citation type="submission" date="2018-06" db="EMBL/GenBank/DDBJ databases">
        <authorList>
            <consortium name="Pathogen Informatics"/>
            <person name="Doyle S."/>
        </authorList>
    </citation>
    <scope>NUCLEOTIDE SEQUENCE [LARGE SCALE GENOMIC DNA]</scope>
    <source>
        <strain evidence="2 3">NCTC13315</strain>
    </source>
</reference>
<organism evidence="2 3">
    <name type="scientific">Legionella beliardensis</name>
    <dbReference type="NCBI Taxonomy" id="91822"/>
    <lineage>
        <taxon>Bacteria</taxon>
        <taxon>Pseudomonadati</taxon>
        <taxon>Pseudomonadota</taxon>
        <taxon>Gammaproteobacteria</taxon>
        <taxon>Legionellales</taxon>
        <taxon>Legionellaceae</taxon>
        <taxon>Legionella</taxon>
    </lineage>
</organism>
<dbReference type="AlphaFoldDB" id="A0A378I4A6"/>
<name>A0A378I4A6_9GAMM</name>
<keyword evidence="1" id="KW-0812">Transmembrane</keyword>
<keyword evidence="3" id="KW-1185">Reference proteome</keyword>
<dbReference type="EMBL" id="UGNV01000001">
    <property type="protein sequence ID" value="STX30018.1"/>
    <property type="molecule type" value="Genomic_DNA"/>
</dbReference>
<evidence type="ECO:0000313" key="2">
    <source>
        <dbReference type="EMBL" id="STX30018.1"/>
    </source>
</evidence>
<feature type="transmembrane region" description="Helical" evidence="1">
    <location>
        <begin position="7"/>
        <end position="30"/>
    </location>
</feature>
<sequence>MNNRLNYFFQTLIPFLIIGIAIAMLVGLLIMFSYILVWGILIGGILWLASIVKNFLFPKRVISKTDGRIIEHNEKK</sequence>
<feature type="transmembrane region" description="Helical" evidence="1">
    <location>
        <begin position="36"/>
        <end position="56"/>
    </location>
</feature>
<proteinExistence type="predicted"/>
<dbReference type="RefSeq" id="WP_115303745.1">
    <property type="nucleotide sequence ID" value="NZ_CAAAHO010000005.1"/>
</dbReference>
<evidence type="ECO:0000313" key="3">
    <source>
        <dbReference type="Proteomes" id="UP000254968"/>
    </source>
</evidence>
<gene>
    <name evidence="2" type="ORF">NCTC13315_02579</name>
</gene>